<feature type="non-terminal residue" evidence="4">
    <location>
        <position position="1"/>
    </location>
</feature>
<dbReference type="HOGENOM" id="CLU_1901474_0_0_1"/>
<proteinExistence type="predicted"/>
<evidence type="ECO:0000256" key="3">
    <source>
        <dbReference type="ARBA" id="ARBA00022691"/>
    </source>
</evidence>
<evidence type="ECO:0000256" key="2">
    <source>
        <dbReference type="ARBA" id="ARBA00022679"/>
    </source>
</evidence>
<dbReference type="SUPFAM" id="SSF53335">
    <property type="entry name" value="S-adenosyl-L-methionine-dependent methyltransferases"/>
    <property type="match status" value="1"/>
</dbReference>
<evidence type="ECO:0000313" key="5">
    <source>
        <dbReference type="Proteomes" id="UP000030746"/>
    </source>
</evidence>
<evidence type="ECO:0008006" key="6">
    <source>
        <dbReference type="Google" id="ProtNLM"/>
    </source>
</evidence>
<dbReference type="PROSITE" id="PS51585">
    <property type="entry name" value="SAM_MT_TPMT"/>
    <property type="match status" value="1"/>
</dbReference>
<dbReference type="PANTHER" id="PTHR10259">
    <property type="entry name" value="THIOPURINE S-METHYLTRANSFERASE"/>
    <property type="match status" value="1"/>
</dbReference>
<dbReference type="STRING" id="225164.V3ZKS7"/>
<dbReference type="PANTHER" id="PTHR10259:SF11">
    <property type="entry name" value="THIOPURINE S-METHYLTRANSFERASE"/>
    <property type="match status" value="1"/>
</dbReference>
<dbReference type="GO" id="GO:0032259">
    <property type="term" value="P:methylation"/>
    <property type="evidence" value="ECO:0007669"/>
    <property type="project" value="UniProtKB-KW"/>
</dbReference>
<keyword evidence="3" id="KW-0949">S-adenosyl-L-methionine</keyword>
<dbReference type="OMA" id="EFWSHLW"/>
<organism evidence="4 5">
    <name type="scientific">Lottia gigantea</name>
    <name type="common">Giant owl limpet</name>
    <dbReference type="NCBI Taxonomy" id="225164"/>
    <lineage>
        <taxon>Eukaryota</taxon>
        <taxon>Metazoa</taxon>
        <taxon>Spiralia</taxon>
        <taxon>Lophotrochozoa</taxon>
        <taxon>Mollusca</taxon>
        <taxon>Gastropoda</taxon>
        <taxon>Patellogastropoda</taxon>
        <taxon>Lottioidea</taxon>
        <taxon>Lottiidae</taxon>
        <taxon>Lottia</taxon>
    </lineage>
</organism>
<gene>
    <name evidence="4" type="ORF">LOTGIDRAFT_67729</name>
</gene>
<feature type="non-terminal residue" evidence="4">
    <location>
        <position position="134"/>
    </location>
</feature>
<evidence type="ECO:0000313" key="4">
    <source>
        <dbReference type="EMBL" id="ESO83000.1"/>
    </source>
</evidence>
<dbReference type="EMBL" id="KB203827">
    <property type="protein sequence ID" value="ESO83000.1"/>
    <property type="molecule type" value="Genomic_DNA"/>
</dbReference>
<sequence length="134" mass="15375">LQKYEEKLFRGKKNAKVFLPLCGKTYDMVWFQQKGYHVVGVDVAEDAVKHFFEMNKVGYNVTPEPSIDGKLYQSECGKIKIYVGDFFKFGPHLEKDFDAVWDTGAQQAIGMSLKQDYVNVIKKVITPQCQILVE</sequence>
<dbReference type="Pfam" id="PF05724">
    <property type="entry name" value="TPMT"/>
    <property type="match status" value="1"/>
</dbReference>
<dbReference type="Proteomes" id="UP000030746">
    <property type="component" value="Unassembled WGS sequence"/>
</dbReference>
<dbReference type="InterPro" id="IPR008854">
    <property type="entry name" value="TPMT"/>
</dbReference>
<keyword evidence="1" id="KW-0489">Methyltransferase</keyword>
<reference evidence="4 5" key="1">
    <citation type="journal article" date="2013" name="Nature">
        <title>Insights into bilaterian evolution from three spiralian genomes.</title>
        <authorList>
            <person name="Simakov O."/>
            <person name="Marletaz F."/>
            <person name="Cho S.J."/>
            <person name="Edsinger-Gonzales E."/>
            <person name="Havlak P."/>
            <person name="Hellsten U."/>
            <person name="Kuo D.H."/>
            <person name="Larsson T."/>
            <person name="Lv J."/>
            <person name="Arendt D."/>
            <person name="Savage R."/>
            <person name="Osoegawa K."/>
            <person name="de Jong P."/>
            <person name="Grimwood J."/>
            <person name="Chapman J.A."/>
            <person name="Shapiro H."/>
            <person name="Aerts A."/>
            <person name="Otillar R.P."/>
            <person name="Terry A.Y."/>
            <person name="Boore J.L."/>
            <person name="Grigoriev I.V."/>
            <person name="Lindberg D.R."/>
            <person name="Seaver E.C."/>
            <person name="Weisblat D.A."/>
            <person name="Putnam N.H."/>
            <person name="Rokhsar D.S."/>
        </authorList>
    </citation>
    <scope>NUCLEOTIDE SEQUENCE [LARGE SCALE GENOMIC DNA]</scope>
</reference>
<keyword evidence="5" id="KW-1185">Reference proteome</keyword>
<dbReference type="InterPro" id="IPR029063">
    <property type="entry name" value="SAM-dependent_MTases_sf"/>
</dbReference>
<dbReference type="OrthoDB" id="276151at2759"/>
<dbReference type="CTD" id="20251837"/>
<dbReference type="GeneID" id="20251837"/>
<dbReference type="RefSeq" id="XP_009066302.1">
    <property type="nucleotide sequence ID" value="XM_009068054.1"/>
</dbReference>
<name>V3ZKS7_LOTGI</name>
<protein>
    <recommendedName>
        <fullName evidence="6">Thiopurine S-methyltransferase</fullName>
    </recommendedName>
</protein>
<dbReference type="Gene3D" id="3.40.50.150">
    <property type="entry name" value="Vaccinia Virus protein VP39"/>
    <property type="match status" value="1"/>
</dbReference>
<evidence type="ECO:0000256" key="1">
    <source>
        <dbReference type="ARBA" id="ARBA00022603"/>
    </source>
</evidence>
<dbReference type="GO" id="GO:0008119">
    <property type="term" value="F:thiopurine S-methyltransferase activity"/>
    <property type="evidence" value="ECO:0007669"/>
    <property type="project" value="TreeGrafter"/>
</dbReference>
<keyword evidence="2" id="KW-0808">Transferase</keyword>
<accession>V3ZKS7</accession>
<dbReference type="KEGG" id="lgi:LOTGIDRAFT_67729"/>
<dbReference type="AlphaFoldDB" id="V3ZKS7"/>